<organism evidence="3 4">
    <name type="scientific">Chlamydomonas eustigma</name>
    <dbReference type="NCBI Taxonomy" id="1157962"/>
    <lineage>
        <taxon>Eukaryota</taxon>
        <taxon>Viridiplantae</taxon>
        <taxon>Chlorophyta</taxon>
        <taxon>core chlorophytes</taxon>
        <taxon>Chlorophyceae</taxon>
        <taxon>CS clade</taxon>
        <taxon>Chlamydomonadales</taxon>
        <taxon>Chlamydomonadaceae</taxon>
        <taxon>Chlamydomonas</taxon>
    </lineage>
</organism>
<name>A0A250XAU9_9CHLO</name>
<evidence type="ECO:0000256" key="2">
    <source>
        <dbReference type="SAM" id="Coils"/>
    </source>
</evidence>
<feature type="coiled-coil region" evidence="2">
    <location>
        <begin position="69"/>
        <end position="122"/>
    </location>
</feature>
<comment type="caution">
    <text evidence="3">The sequence shown here is derived from an EMBL/GenBank/DDBJ whole genome shotgun (WGS) entry which is preliminary data.</text>
</comment>
<dbReference type="PANTHER" id="PTHR16222">
    <property type="entry name" value="ADP-RIBOSYLGLYCOHYDROLASE"/>
    <property type="match status" value="1"/>
</dbReference>
<accession>A0A250XAU9</accession>
<comment type="cofactor">
    <cofactor evidence="1">
        <name>Mg(2+)</name>
        <dbReference type="ChEBI" id="CHEBI:18420"/>
    </cofactor>
    <text evidence="1">Binds 2 magnesium ions per subunit.</text>
</comment>
<dbReference type="InterPro" id="IPR036705">
    <property type="entry name" value="Ribosyl_crysJ1_sf"/>
</dbReference>
<reference evidence="3 4" key="1">
    <citation type="submission" date="2017-08" db="EMBL/GenBank/DDBJ databases">
        <title>Acidophilic green algal genome provides insights into adaptation to an acidic environment.</title>
        <authorList>
            <person name="Hirooka S."/>
            <person name="Hirose Y."/>
            <person name="Kanesaki Y."/>
            <person name="Higuchi S."/>
            <person name="Fujiwara T."/>
            <person name="Onuma R."/>
            <person name="Era A."/>
            <person name="Ohbayashi R."/>
            <person name="Uzuka A."/>
            <person name="Nozaki H."/>
            <person name="Yoshikawa H."/>
            <person name="Miyagishima S.Y."/>
        </authorList>
    </citation>
    <scope>NUCLEOTIDE SEQUENCE [LARGE SCALE GENOMIC DNA]</scope>
    <source>
        <strain evidence="3 4">NIES-2499</strain>
    </source>
</reference>
<dbReference type="InterPro" id="IPR050792">
    <property type="entry name" value="ADP-ribosylglycohydrolase"/>
</dbReference>
<feature type="binding site" evidence="1">
    <location>
        <position position="495"/>
    </location>
    <ligand>
        <name>Mg(2+)</name>
        <dbReference type="ChEBI" id="CHEBI:18420"/>
        <label>1</label>
    </ligand>
</feature>
<dbReference type="OrthoDB" id="524326at2759"/>
<keyword evidence="1" id="KW-0479">Metal-binding</keyword>
<dbReference type="SUPFAM" id="SSF101478">
    <property type="entry name" value="ADP-ribosylglycohydrolase"/>
    <property type="match status" value="1"/>
</dbReference>
<dbReference type="STRING" id="1157962.A0A250XAU9"/>
<proteinExistence type="predicted"/>
<evidence type="ECO:0000313" key="3">
    <source>
        <dbReference type="EMBL" id="GAX80225.1"/>
    </source>
</evidence>
<dbReference type="Pfam" id="PF03747">
    <property type="entry name" value="ADP_ribosyl_GH"/>
    <property type="match status" value="1"/>
</dbReference>
<sequence>MLSSKLPLLTHRPLPKHGSLCCSPSTVIHLITRDFFQAVPGSLLFHKETFLKPLVMMAAATNMAQDSDLEALALRVVDLEKAAAEAHQRAQELNIKGDYKAAQEAYAEMHKLEDEASQLSKQVGCVQCVLGAPTTTRPPPDGILLAVDGTAAQEGTDSSCPQYDERLIELYSQRYMPPPWPASPPTSGTSVPGHDLSVEQRAIGAMRGAAVADAAAMGVHWIYDLDLIRQLETERREQGEQGLEFMNPPRSPFYTYQSGRNSPYGEQAFLLLKSLADCGGCLDCLAYAEAFSAHFGSDAFDGYRDVSCKGFLRNYSRGLLPPLTGADDAQANCTARLAPLVATFVGDPRLMQLVEMVTRVTQNTDAACAWASIGAAILEGIMLGSSAEHAVRSAVHDLEQEAGVERVEGRFKGLWGLSVKVAEELKLTLSVAESGVSVPEGVIQLGGRNCHMPNALTTPLLVVLATERKKNATQPEADFIEAIRSSLKEGGCCASRSSYVGACVGALSGVKAIPNEWSIKYLKLKELEESIERICRSRSAAATGNK</sequence>
<keyword evidence="4" id="KW-1185">Reference proteome</keyword>
<evidence type="ECO:0000256" key="1">
    <source>
        <dbReference type="PIRSR" id="PIRSR605502-1"/>
    </source>
</evidence>
<gene>
    <name evidence="3" type="ORF">CEUSTIGMA_g7663.t1</name>
</gene>
<feature type="binding site" evidence="1">
    <location>
        <position position="262"/>
    </location>
    <ligand>
        <name>Mg(2+)</name>
        <dbReference type="ChEBI" id="CHEBI:18420"/>
        <label>1</label>
    </ligand>
</feature>
<dbReference type="InterPro" id="IPR005502">
    <property type="entry name" value="Ribosyl_crysJ1"/>
</dbReference>
<protein>
    <recommendedName>
        <fullName evidence="5">ADP-ribosylglycohydrolase</fullName>
    </recommendedName>
</protein>
<dbReference type="AlphaFoldDB" id="A0A250XAU9"/>
<dbReference type="PANTHER" id="PTHR16222:SF17">
    <property type="entry name" value="SELENOPROTEIN J"/>
    <property type="match status" value="1"/>
</dbReference>
<dbReference type="Gene3D" id="1.10.4080.10">
    <property type="entry name" value="ADP-ribosylation/Crystallin J1"/>
    <property type="match status" value="1"/>
</dbReference>
<evidence type="ECO:0000313" key="4">
    <source>
        <dbReference type="Proteomes" id="UP000232323"/>
    </source>
</evidence>
<dbReference type="GO" id="GO:0046872">
    <property type="term" value="F:metal ion binding"/>
    <property type="evidence" value="ECO:0007669"/>
    <property type="project" value="UniProtKB-KW"/>
</dbReference>
<dbReference type="Proteomes" id="UP000232323">
    <property type="component" value="Unassembled WGS sequence"/>
</dbReference>
<keyword evidence="2" id="KW-0175">Coiled coil</keyword>
<evidence type="ECO:0008006" key="5">
    <source>
        <dbReference type="Google" id="ProtNLM"/>
    </source>
</evidence>
<dbReference type="EMBL" id="BEGY01000050">
    <property type="protein sequence ID" value="GAX80225.1"/>
    <property type="molecule type" value="Genomic_DNA"/>
</dbReference>
<keyword evidence="1" id="KW-0460">Magnesium</keyword>